<dbReference type="InterPro" id="IPR040079">
    <property type="entry name" value="Glutathione_S-Trfase"/>
</dbReference>
<dbReference type="SUPFAM" id="SSF52833">
    <property type="entry name" value="Thioredoxin-like"/>
    <property type="match status" value="1"/>
</dbReference>
<evidence type="ECO:0000313" key="4">
    <source>
        <dbReference type="Proteomes" id="UP000653472"/>
    </source>
</evidence>
<sequence length="201" mass="22925">MLTLYGMSGSGNCHKAALLMHQLGIEHRWIEIDIVHGGSRTPEFLALNPNGKVPTLVFDDGRVLAESNAMLCYLAEGSPLLPDDRWLRALVLQWLFFEQYSHEPYIATVRYWIRYLGKRDEWAVKIAETRTRGYAALDVLETQLRKTPFLVGEAYTIADIALWAYTHVAHEGDFSLDAYPQIRAWLARVEAQPGFMPMISK</sequence>
<dbReference type="PROSITE" id="PS50404">
    <property type="entry name" value="GST_NTER"/>
    <property type="match status" value="1"/>
</dbReference>
<dbReference type="InterPro" id="IPR004046">
    <property type="entry name" value="GST_C"/>
</dbReference>
<feature type="domain" description="GST N-terminal" evidence="1">
    <location>
        <begin position="1"/>
        <end position="82"/>
    </location>
</feature>
<dbReference type="InterPro" id="IPR010987">
    <property type="entry name" value="Glutathione-S-Trfase_C-like"/>
</dbReference>
<organism evidence="3 4">
    <name type="scientific">Solimonas marina</name>
    <dbReference type="NCBI Taxonomy" id="2714601"/>
    <lineage>
        <taxon>Bacteria</taxon>
        <taxon>Pseudomonadati</taxon>
        <taxon>Pseudomonadota</taxon>
        <taxon>Gammaproteobacteria</taxon>
        <taxon>Nevskiales</taxon>
        <taxon>Nevskiaceae</taxon>
        <taxon>Solimonas</taxon>
    </lineage>
</organism>
<name>A0A969W9B8_9GAMM</name>
<evidence type="ECO:0000313" key="3">
    <source>
        <dbReference type="EMBL" id="NKF21910.1"/>
    </source>
</evidence>
<comment type="caution">
    <text evidence="3">The sequence shown here is derived from an EMBL/GenBank/DDBJ whole genome shotgun (WGS) entry which is preliminary data.</text>
</comment>
<keyword evidence="4" id="KW-1185">Reference proteome</keyword>
<dbReference type="InterPro" id="IPR036249">
    <property type="entry name" value="Thioredoxin-like_sf"/>
</dbReference>
<accession>A0A969W9B8</accession>
<evidence type="ECO:0000259" key="2">
    <source>
        <dbReference type="PROSITE" id="PS50405"/>
    </source>
</evidence>
<dbReference type="EMBL" id="JAAVXB010000003">
    <property type="protein sequence ID" value="NKF21910.1"/>
    <property type="molecule type" value="Genomic_DNA"/>
</dbReference>
<dbReference type="Pfam" id="PF13409">
    <property type="entry name" value="GST_N_2"/>
    <property type="match status" value="1"/>
</dbReference>
<gene>
    <name evidence="3" type="ORF">G7Y82_06240</name>
</gene>
<reference evidence="3" key="1">
    <citation type="submission" date="2020-03" db="EMBL/GenBank/DDBJ databases">
        <title>Solimonas marina sp. nov., isolated from deep seawater of the Pacific Ocean.</title>
        <authorList>
            <person name="Liu X."/>
            <person name="Lai Q."/>
            <person name="Sun F."/>
            <person name="Gai Y."/>
            <person name="Li G."/>
            <person name="Shao Z."/>
        </authorList>
    </citation>
    <scope>NUCLEOTIDE SEQUENCE</scope>
    <source>
        <strain evidence="3">C16B3</strain>
    </source>
</reference>
<protein>
    <submittedName>
        <fullName evidence="3">Glutathione S-transferase family protein</fullName>
    </submittedName>
</protein>
<dbReference type="Proteomes" id="UP000653472">
    <property type="component" value="Unassembled WGS sequence"/>
</dbReference>
<dbReference type="SFLD" id="SFLDS00019">
    <property type="entry name" value="Glutathione_Transferase_(cytos"/>
    <property type="match status" value="1"/>
</dbReference>
<feature type="domain" description="GST C-terminal" evidence="2">
    <location>
        <begin position="84"/>
        <end position="201"/>
    </location>
</feature>
<dbReference type="InterPro" id="IPR004045">
    <property type="entry name" value="Glutathione_S-Trfase_N"/>
</dbReference>
<dbReference type="RefSeq" id="WP_168147179.1">
    <property type="nucleotide sequence ID" value="NZ_JAAVXB010000003.1"/>
</dbReference>
<dbReference type="InterPro" id="IPR036282">
    <property type="entry name" value="Glutathione-S-Trfase_C_sf"/>
</dbReference>
<dbReference type="Pfam" id="PF00043">
    <property type="entry name" value="GST_C"/>
    <property type="match status" value="1"/>
</dbReference>
<dbReference type="PANTHER" id="PTHR44051:SF2">
    <property type="entry name" value="HYPOTHETICAL GLUTATHIONE S-TRANSFERASE LIKE PROTEIN"/>
    <property type="match status" value="1"/>
</dbReference>
<dbReference type="Gene3D" id="1.20.1050.10">
    <property type="match status" value="1"/>
</dbReference>
<dbReference type="AlphaFoldDB" id="A0A969W9B8"/>
<evidence type="ECO:0000259" key="1">
    <source>
        <dbReference type="PROSITE" id="PS50404"/>
    </source>
</evidence>
<dbReference type="Gene3D" id="3.40.30.10">
    <property type="entry name" value="Glutaredoxin"/>
    <property type="match status" value="1"/>
</dbReference>
<dbReference type="SFLD" id="SFLDG01151">
    <property type="entry name" value="Main.2:_Nu-like"/>
    <property type="match status" value="1"/>
</dbReference>
<proteinExistence type="predicted"/>
<dbReference type="SFLD" id="SFLDG00358">
    <property type="entry name" value="Main_(cytGST)"/>
    <property type="match status" value="1"/>
</dbReference>
<dbReference type="PANTHER" id="PTHR44051">
    <property type="entry name" value="GLUTATHIONE S-TRANSFERASE-RELATED"/>
    <property type="match status" value="1"/>
</dbReference>
<dbReference type="SUPFAM" id="SSF47616">
    <property type="entry name" value="GST C-terminal domain-like"/>
    <property type="match status" value="1"/>
</dbReference>
<dbReference type="PROSITE" id="PS50405">
    <property type="entry name" value="GST_CTER"/>
    <property type="match status" value="1"/>
</dbReference>
<dbReference type="CDD" id="cd03056">
    <property type="entry name" value="GST_N_4"/>
    <property type="match status" value="1"/>
</dbReference>